<sequence length="221" mass="25404">MNTWQISVQDACVQTLIKQDATLAHLINQIGDLQIQTRPDPLKSLIRSIIGQQITVAVAQSIFQKLSIAIDDHWTVNQLSQLRESEMKALGLSQSKINYIQNVLFAVRNGQLNFEQLYKMDDNSVINALTQIKGIGRWTAEVFLLFTLQRKNILPIYDVGLQRAAQWLYQTTKAERKKQLTICKEQWQGCASIGAFYLWEAIHQDLLQYDSIYDIPKDHKN</sequence>
<accession>A0A380HKG7</accession>
<dbReference type="Gene3D" id="1.10.340.30">
    <property type="entry name" value="Hypothetical protein, domain 2"/>
    <property type="match status" value="1"/>
</dbReference>
<dbReference type="GO" id="GO:0043916">
    <property type="term" value="F:DNA-7-methylguanine glycosylase activity"/>
    <property type="evidence" value="ECO:0007669"/>
    <property type="project" value="TreeGrafter"/>
</dbReference>
<keyword evidence="4" id="KW-0227">DNA damage</keyword>
<dbReference type="PANTHER" id="PTHR43003">
    <property type="entry name" value="DNA-3-METHYLADENINE GLYCOSYLASE"/>
    <property type="match status" value="1"/>
</dbReference>
<dbReference type="GO" id="GO:0006285">
    <property type="term" value="P:base-excision repair, AP site formation"/>
    <property type="evidence" value="ECO:0007669"/>
    <property type="project" value="TreeGrafter"/>
</dbReference>
<dbReference type="Proteomes" id="UP000254707">
    <property type="component" value="Unassembled WGS sequence"/>
</dbReference>
<dbReference type="GO" id="GO:0032993">
    <property type="term" value="C:protein-DNA complex"/>
    <property type="evidence" value="ECO:0007669"/>
    <property type="project" value="TreeGrafter"/>
</dbReference>
<dbReference type="EMBL" id="UHED01000001">
    <property type="protein sequence ID" value="SUM81937.1"/>
    <property type="molecule type" value="Genomic_DNA"/>
</dbReference>
<dbReference type="Gene3D" id="1.10.1670.40">
    <property type="match status" value="1"/>
</dbReference>
<evidence type="ECO:0000259" key="6">
    <source>
        <dbReference type="SMART" id="SM00478"/>
    </source>
</evidence>
<keyword evidence="7" id="KW-0326">Glycosidase</keyword>
<keyword evidence="5" id="KW-0234">DNA repair</keyword>
<dbReference type="EC" id="3.2.2.21" evidence="3"/>
<feature type="domain" description="HhH-GPD" evidence="6">
    <location>
        <begin position="50"/>
        <end position="206"/>
    </location>
</feature>
<evidence type="ECO:0000313" key="7">
    <source>
        <dbReference type="EMBL" id="SUM81937.1"/>
    </source>
</evidence>
<dbReference type="AlphaFoldDB" id="A0A380HKG7"/>
<dbReference type="Pfam" id="PF00730">
    <property type="entry name" value="HhH-GPD"/>
    <property type="match status" value="1"/>
</dbReference>
<dbReference type="SMART" id="SM00478">
    <property type="entry name" value="ENDO3c"/>
    <property type="match status" value="1"/>
</dbReference>
<proteinExistence type="inferred from homology"/>
<evidence type="ECO:0000313" key="8">
    <source>
        <dbReference type="Proteomes" id="UP000254707"/>
    </source>
</evidence>
<dbReference type="GO" id="GO:0006307">
    <property type="term" value="P:DNA alkylation repair"/>
    <property type="evidence" value="ECO:0007669"/>
    <property type="project" value="TreeGrafter"/>
</dbReference>
<dbReference type="InterPro" id="IPR003265">
    <property type="entry name" value="HhH-GPD_domain"/>
</dbReference>
<dbReference type="GO" id="GO:0008725">
    <property type="term" value="F:DNA-3-methyladenine glycosylase activity"/>
    <property type="evidence" value="ECO:0007669"/>
    <property type="project" value="TreeGrafter"/>
</dbReference>
<evidence type="ECO:0000256" key="3">
    <source>
        <dbReference type="ARBA" id="ARBA00012000"/>
    </source>
</evidence>
<evidence type="ECO:0000256" key="2">
    <source>
        <dbReference type="ARBA" id="ARBA00010817"/>
    </source>
</evidence>
<dbReference type="PANTHER" id="PTHR43003:SF5">
    <property type="entry name" value="DNA-3-METHYLADENINE GLYCOSYLASE"/>
    <property type="match status" value="1"/>
</dbReference>
<gene>
    <name evidence="7" type="primary">alkA</name>
    <name evidence="7" type="ORF">NCTC7688_00432</name>
</gene>
<name>A0A380HKG7_STASA</name>
<dbReference type="SUPFAM" id="SSF48150">
    <property type="entry name" value="DNA-glycosylase"/>
    <property type="match status" value="1"/>
</dbReference>
<keyword evidence="7" id="KW-0378">Hydrolase</keyword>
<protein>
    <recommendedName>
        <fullName evidence="3">DNA-3-methyladenine glycosylase II</fullName>
        <ecNumber evidence="3">3.2.2.21</ecNumber>
    </recommendedName>
</protein>
<evidence type="ECO:0000256" key="5">
    <source>
        <dbReference type="ARBA" id="ARBA00023204"/>
    </source>
</evidence>
<dbReference type="CDD" id="cd00056">
    <property type="entry name" value="ENDO3c"/>
    <property type="match status" value="1"/>
</dbReference>
<comment type="similarity">
    <text evidence="2">Belongs to the alkylbase DNA glycosidase AlkA family.</text>
</comment>
<dbReference type="RefSeq" id="WP_002482244.1">
    <property type="nucleotide sequence ID" value="NZ_CAXOKG010000002.1"/>
</dbReference>
<dbReference type="GO" id="GO:0032131">
    <property type="term" value="F:alkylated DNA binding"/>
    <property type="evidence" value="ECO:0007669"/>
    <property type="project" value="TreeGrafter"/>
</dbReference>
<dbReference type="GO" id="GO:0005737">
    <property type="term" value="C:cytoplasm"/>
    <property type="evidence" value="ECO:0007669"/>
    <property type="project" value="TreeGrafter"/>
</dbReference>
<organism evidence="7 8">
    <name type="scientific">Staphylococcus saprophyticus</name>
    <dbReference type="NCBI Taxonomy" id="29385"/>
    <lineage>
        <taxon>Bacteria</taxon>
        <taxon>Bacillati</taxon>
        <taxon>Bacillota</taxon>
        <taxon>Bacilli</taxon>
        <taxon>Bacillales</taxon>
        <taxon>Staphylococcaceae</taxon>
        <taxon>Staphylococcus</taxon>
    </lineage>
</organism>
<comment type="catalytic activity">
    <reaction evidence="1">
        <text>Hydrolysis of alkylated DNA, releasing 3-methyladenine, 3-methylguanine, 7-methylguanine and 7-methyladenine.</text>
        <dbReference type="EC" id="3.2.2.21"/>
    </reaction>
</comment>
<dbReference type="FunFam" id="1.10.340.30:FF:000004">
    <property type="entry name" value="DNA-3-methyladenine glycosylase II"/>
    <property type="match status" value="1"/>
</dbReference>
<reference evidence="7 8" key="1">
    <citation type="submission" date="2018-06" db="EMBL/GenBank/DDBJ databases">
        <authorList>
            <consortium name="Pathogen Informatics"/>
            <person name="Doyle S."/>
        </authorList>
    </citation>
    <scope>NUCLEOTIDE SEQUENCE [LARGE SCALE GENOMIC DNA]</scope>
    <source>
        <strain evidence="7 8">NCTC7688</strain>
    </source>
</reference>
<evidence type="ECO:0000256" key="1">
    <source>
        <dbReference type="ARBA" id="ARBA00000086"/>
    </source>
</evidence>
<evidence type="ECO:0000256" key="4">
    <source>
        <dbReference type="ARBA" id="ARBA00022763"/>
    </source>
</evidence>
<dbReference type="InterPro" id="IPR051912">
    <property type="entry name" value="Alkylbase_DNA_Glycosylase/TA"/>
</dbReference>
<dbReference type="InterPro" id="IPR011257">
    <property type="entry name" value="DNA_glycosylase"/>
</dbReference>